<comment type="caution">
    <text evidence="2">The sequence shown here is derived from an EMBL/GenBank/DDBJ whole genome shotgun (WGS) entry which is preliminary data.</text>
</comment>
<protein>
    <submittedName>
        <fullName evidence="2">Uncharacterized protein</fullName>
    </submittedName>
</protein>
<keyword evidence="3" id="KW-1185">Reference proteome</keyword>
<keyword evidence="1" id="KW-0812">Transmembrane</keyword>
<reference evidence="2" key="1">
    <citation type="submission" date="2021-02" db="EMBL/GenBank/DDBJ databases">
        <authorList>
            <person name="Dougan E. K."/>
            <person name="Rhodes N."/>
            <person name="Thang M."/>
            <person name="Chan C."/>
        </authorList>
    </citation>
    <scope>NUCLEOTIDE SEQUENCE</scope>
</reference>
<gene>
    <name evidence="2" type="ORF">SNEC2469_LOCUS2743</name>
</gene>
<organism evidence="2 3">
    <name type="scientific">Symbiodinium necroappetens</name>
    <dbReference type="NCBI Taxonomy" id="1628268"/>
    <lineage>
        <taxon>Eukaryota</taxon>
        <taxon>Sar</taxon>
        <taxon>Alveolata</taxon>
        <taxon>Dinophyceae</taxon>
        <taxon>Suessiales</taxon>
        <taxon>Symbiodiniaceae</taxon>
        <taxon>Symbiodinium</taxon>
    </lineage>
</organism>
<dbReference type="OrthoDB" id="433995at2759"/>
<dbReference type="EMBL" id="CAJNJA010007073">
    <property type="protein sequence ID" value="CAE7219847.1"/>
    <property type="molecule type" value="Genomic_DNA"/>
</dbReference>
<feature type="transmembrane region" description="Helical" evidence="1">
    <location>
        <begin position="189"/>
        <end position="213"/>
    </location>
</feature>
<accession>A0A812K0N8</accession>
<feature type="transmembrane region" description="Helical" evidence="1">
    <location>
        <begin position="354"/>
        <end position="376"/>
    </location>
</feature>
<feature type="transmembrane region" description="Helical" evidence="1">
    <location>
        <begin position="56"/>
        <end position="76"/>
    </location>
</feature>
<keyword evidence="1" id="KW-1133">Transmembrane helix</keyword>
<keyword evidence="1" id="KW-0472">Membrane</keyword>
<sequence>MLALFLSSGWRFALLAWLVAQVLTTMIYLVCPECIITPFTFKASVLGFEDYCPLAPWMIVAGVVGTVSGFLSAPYFPFQKFGASNSGDMCFVDIACIHQKDSVLKQRGIYGIGGFLKCARELRVLWTPPYLSRMWCIFELAAYRKANPSGRITLAPIFIEHSVHLVAVSLWGCVICYWGALAFDLTADYGYFIGLVLPLGFALLPVACIVHGLRYFFCAKHRLFQDLRRFKLESAECSEEFDAVFVHTAIQSWYGSTAAFEHFVQETLVQEIPEVTISPGYCLLLATIPVTGALEECMAVARGGAPTDVVLSSLIGHVYGLTVCWVMVCLQLLYRLCDRFAVPFEPGFCNFMRTLAVYVMVALSFLVGAVVGEVAYRCSASGSF</sequence>
<feature type="transmembrane region" description="Helical" evidence="1">
    <location>
        <begin position="309"/>
        <end position="334"/>
    </location>
</feature>
<evidence type="ECO:0000313" key="2">
    <source>
        <dbReference type="EMBL" id="CAE7219847.1"/>
    </source>
</evidence>
<feature type="non-terminal residue" evidence="2">
    <location>
        <position position="384"/>
    </location>
</feature>
<evidence type="ECO:0000313" key="3">
    <source>
        <dbReference type="Proteomes" id="UP000601435"/>
    </source>
</evidence>
<feature type="transmembrane region" description="Helical" evidence="1">
    <location>
        <begin position="163"/>
        <end position="183"/>
    </location>
</feature>
<proteinExistence type="predicted"/>
<evidence type="ECO:0000256" key="1">
    <source>
        <dbReference type="SAM" id="Phobius"/>
    </source>
</evidence>
<dbReference type="Proteomes" id="UP000601435">
    <property type="component" value="Unassembled WGS sequence"/>
</dbReference>
<dbReference type="AlphaFoldDB" id="A0A812K0N8"/>
<name>A0A812K0N8_9DINO</name>